<dbReference type="Pfam" id="PF19603">
    <property type="entry name" value="DUF6108"/>
    <property type="match status" value="1"/>
</dbReference>
<gene>
    <name evidence="1" type="ORF">EVA_00613</name>
</gene>
<proteinExistence type="predicted"/>
<reference evidence="1" key="1">
    <citation type="journal article" date="2012" name="PLoS ONE">
        <title>Gene sets for utilization of primary and secondary nutrition supplies in the distal gut of endangered iberian lynx.</title>
        <authorList>
            <person name="Alcaide M."/>
            <person name="Messina E."/>
            <person name="Richter M."/>
            <person name="Bargiela R."/>
            <person name="Peplies J."/>
            <person name="Huws S.A."/>
            <person name="Newbold C.J."/>
            <person name="Golyshin P.N."/>
            <person name="Simon M.A."/>
            <person name="Lopez G."/>
            <person name="Yakimov M.M."/>
            <person name="Ferrer M."/>
        </authorList>
    </citation>
    <scope>NUCLEOTIDE SEQUENCE</scope>
</reference>
<dbReference type="EMBL" id="AMCI01000125">
    <property type="protein sequence ID" value="EJX10711.1"/>
    <property type="molecule type" value="Genomic_DNA"/>
</dbReference>
<accession>J9DCL7</accession>
<comment type="caution">
    <text evidence="1">The sequence shown here is derived from an EMBL/GenBank/DDBJ whole genome shotgun (WGS) entry which is preliminary data.</text>
</comment>
<name>J9DCL7_9ZZZZ</name>
<evidence type="ECO:0000313" key="1">
    <source>
        <dbReference type="EMBL" id="EJX10711.1"/>
    </source>
</evidence>
<evidence type="ECO:0008006" key="2">
    <source>
        <dbReference type="Google" id="ProtNLM"/>
    </source>
</evidence>
<dbReference type="InterPro" id="IPR046090">
    <property type="entry name" value="DUF6108"/>
</dbReference>
<protein>
    <recommendedName>
        <fullName evidence="2">DUF4252 domain-containing protein</fullName>
    </recommendedName>
</protein>
<organism evidence="1">
    <name type="scientific">gut metagenome</name>
    <dbReference type="NCBI Taxonomy" id="749906"/>
    <lineage>
        <taxon>unclassified sequences</taxon>
        <taxon>metagenomes</taxon>
        <taxon>organismal metagenomes</taxon>
    </lineage>
</organism>
<dbReference type="AlphaFoldDB" id="J9DCL7"/>
<sequence length="151" mass="17318">MKYKHTLLPLLFYLCSLPLMAQKHLQVGHFFGSDYGKQKEATEILMKGKRLKPYNLMLFRSLTLPTQSINIAEIEKAVTADGSKAIDKETGRKGNRLYYGFFQLQPLKGLNCYLFYRNNSLNPANSRKANITLIYMEGKASLDELKKSFAR</sequence>